<organism evidence="3 4">
    <name type="scientific">Frankia alni (strain DSM 45986 / CECT 9034 / ACN14a)</name>
    <dbReference type="NCBI Taxonomy" id="326424"/>
    <lineage>
        <taxon>Bacteria</taxon>
        <taxon>Bacillati</taxon>
        <taxon>Actinomycetota</taxon>
        <taxon>Actinomycetes</taxon>
        <taxon>Frankiales</taxon>
        <taxon>Frankiaceae</taxon>
        <taxon>Frankia</taxon>
    </lineage>
</organism>
<protein>
    <recommendedName>
        <fullName evidence="2">GH16 domain-containing protein</fullName>
    </recommendedName>
</protein>
<accession>Q0RCT0</accession>
<reference evidence="3 4" key="1">
    <citation type="journal article" date="2007" name="Genome Res.">
        <title>Genome characteristics of facultatively symbiotic Frankia sp. strains reflect host range and host plant biogeography.</title>
        <authorList>
            <person name="Normand P."/>
            <person name="Lapierre P."/>
            <person name="Tisa L.S."/>
            <person name="Gogarten J.P."/>
            <person name="Alloisio N."/>
            <person name="Bagnarol E."/>
            <person name="Bassi C.A."/>
            <person name="Berry A.M."/>
            <person name="Bickhart D.M."/>
            <person name="Choisne N."/>
            <person name="Couloux A."/>
            <person name="Cournoyer B."/>
            <person name="Cruveiller S."/>
            <person name="Daubin V."/>
            <person name="Demange N."/>
            <person name="Francino M.P."/>
            <person name="Goltsman E."/>
            <person name="Huang Y."/>
            <person name="Kopp O.R."/>
            <person name="Labarre L."/>
            <person name="Lapidus A."/>
            <person name="Lavire C."/>
            <person name="Marechal J."/>
            <person name="Martinez M."/>
            <person name="Mastronunzio J.E."/>
            <person name="Mullin B.C."/>
            <person name="Niemann J."/>
            <person name="Pujic P."/>
            <person name="Rawnsley T."/>
            <person name="Rouy Z."/>
            <person name="Schenowitz C."/>
            <person name="Sellstedt A."/>
            <person name="Tavares F."/>
            <person name="Tomkins J.P."/>
            <person name="Vallenet D."/>
            <person name="Valverde C."/>
            <person name="Wall L.G."/>
            <person name="Wang Y."/>
            <person name="Medigue C."/>
            <person name="Benson D.R."/>
        </authorList>
    </citation>
    <scope>NUCLEOTIDE SEQUENCE [LARGE SCALE GENOMIC DNA]</scope>
    <source>
        <strain evidence="4">DSM 45986 / CECT 9034 / ACN14a</strain>
    </source>
</reference>
<dbReference type="EMBL" id="CT573213">
    <property type="protein sequence ID" value="CAJ64744.1"/>
    <property type="molecule type" value="Genomic_DNA"/>
</dbReference>
<dbReference type="SUPFAM" id="SSF49899">
    <property type="entry name" value="Concanavalin A-like lectins/glucanases"/>
    <property type="match status" value="1"/>
</dbReference>
<evidence type="ECO:0000256" key="1">
    <source>
        <dbReference type="SAM" id="MobiDB-lite"/>
    </source>
</evidence>
<dbReference type="InterPro" id="IPR050546">
    <property type="entry name" value="Glycosyl_Hydrlase_16"/>
</dbReference>
<dbReference type="PROSITE" id="PS51762">
    <property type="entry name" value="GH16_2"/>
    <property type="match status" value="1"/>
</dbReference>
<feature type="compositionally biased region" description="Low complexity" evidence="1">
    <location>
        <begin position="11"/>
        <end position="38"/>
    </location>
</feature>
<keyword evidence="4" id="KW-1185">Reference proteome</keyword>
<dbReference type="CAZy" id="GH16">
    <property type="family name" value="Glycoside Hydrolase Family 16"/>
</dbReference>
<sequence>MVAPESHNQKPTSSGSASPSSASTPAVTGGTADTAATDPPNPIWGTPVLVDSFNGTALDTKRWAIYDSPQVKLMPRSPENVAVSDGALRLTGWIDSAGRDVSGGVASRINLQYGRWEARVRAERGSGYSAVVLLWPQSEHWPTDGEIDILEVPDPERQVGGNFLHLGSDNRQIENKLYADFTQWHTVGVEWLPNRITYYLDGKAVWTVTRPTSSHERNMIPTKPMHMTLQHDRGCFQLIPCRNAQTPPTVSMYVDWIKIYRAPSTLL</sequence>
<dbReference type="eggNOG" id="COG2273">
    <property type="taxonomic scope" value="Bacteria"/>
</dbReference>
<dbReference type="HOGENOM" id="CLU_1060834_0_0_11"/>
<dbReference type="STRING" id="326424.FRAAL6120"/>
<feature type="region of interest" description="Disordered" evidence="1">
    <location>
        <begin position="1"/>
        <end position="43"/>
    </location>
</feature>
<name>Q0RCT0_FRAAA</name>
<evidence type="ECO:0000313" key="3">
    <source>
        <dbReference type="EMBL" id="CAJ64744.1"/>
    </source>
</evidence>
<evidence type="ECO:0000313" key="4">
    <source>
        <dbReference type="Proteomes" id="UP000000657"/>
    </source>
</evidence>
<dbReference type="PANTHER" id="PTHR10963">
    <property type="entry name" value="GLYCOSYL HYDROLASE-RELATED"/>
    <property type="match status" value="1"/>
</dbReference>
<dbReference type="InterPro" id="IPR000757">
    <property type="entry name" value="Beta-glucanase-like"/>
</dbReference>
<dbReference type="InterPro" id="IPR013320">
    <property type="entry name" value="ConA-like_dom_sf"/>
</dbReference>
<dbReference type="Pfam" id="PF00722">
    <property type="entry name" value="Glyco_hydro_16"/>
    <property type="match status" value="1"/>
</dbReference>
<dbReference type="Proteomes" id="UP000000657">
    <property type="component" value="Chromosome"/>
</dbReference>
<feature type="domain" description="GH16" evidence="2">
    <location>
        <begin position="32"/>
        <end position="265"/>
    </location>
</feature>
<dbReference type="GO" id="GO:0004553">
    <property type="term" value="F:hydrolase activity, hydrolyzing O-glycosyl compounds"/>
    <property type="evidence" value="ECO:0007669"/>
    <property type="project" value="InterPro"/>
</dbReference>
<gene>
    <name evidence="3" type="ordered locus">FRAAL6120</name>
</gene>
<evidence type="ECO:0000259" key="2">
    <source>
        <dbReference type="PROSITE" id="PS51762"/>
    </source>
</evidence>
<dbReference type="AlphaFoldDB" id="Q0RCT0"/>
<proteinExistence type="predicted"/>
<dbReference type="Gene3D" id="2.60.120.200">
    <property type="match status" value="1"/>
</dbReference>
<dbReference type="PANTHER" id="PTHR10963:SF60">
    <property type="entry name" value="GRAM-NEGATIVE BACTERIA-BINDING PROTEIN 1-RELATED"/>
    <property type="match status" value="1"/>
</dbReference>
<dbReference type="KEGG" id="fal:FRAAL6120"/>
<dbReference type="CDD" id="cd00413">
    <property type="entry name" value="Glyco_hydrolase_16"/>
    <property type="match status" value="1"/>
</dbReference>
<dbReference type="GO" id="GO:0005975">
    <property type="term" value="P:carbohydrate metabolic process"/>
    <property type="evidence" value="ECO:0007669"/>
    <property type="project" value="InterPro"/>
</dbReference>